<comment type="caution">
    <text evidence="7">The sequence shown here is derived from an EMBL/GenBank/DDBJ whole genome shotgun (WGS) entry which is preliminary data.</text>
</comment>
<dbReference type="PROSITE" id="PS51292">
    <property type="entry name" value="ZF_RING_CH"/>
    <property type="match status" value="1"/>
</dbReference>
<keyword evidence="3" id="KW-0862">Zinc</keyword>
<keyword evidence="2" id="KW-0863">Zinc-finger</keyword>
<gene>
    <name evidence="7" type="ORF">NLU13_8392</name>
</gene>
<feature type="compositionally biased region" description="Low complexity" evidence="4">
    <location>
        <begin position="18"/>
        <end position="35"/>
    </location>
</feature>
<dbReference type="AlphaFoldDB" id="A0AA39L560"/>
<evidence type="ECO:0000256" key="1">
    <source>
        <dbReference type="ARBA" id="ARBA00022723"/>
    </source>
</evidence>
<accession>A0AA39L560</accession>
<keyword evidence="5" id="KW-1133">Transmembrane helix</keyword>
<evidence type="ECO:0000313" key="8">
    <source>
        <dbReference type="Proteomes" id="UP001175261"/>
    </source>
</evidence>
<keyword evidence="5" id="KW-0472">Membrane</keyword>
<keyword evidence="5" id="KW-0812">Transmembrane</keyword>
<organism evidence="7 8">
    <name type="scientific">Sarocladium strictum</name>
    <name type="common">Black bundle disease fungus</name>
    <name type="synonym">Acremonium strictum</name>
    <dbReference type="NCBI Taxonomy" id="5046"/>
    <lineage>
        <taxon>Eukaryota</taxon>
        <taxon>Fungi</taxon>
        <taxon>Dikarya</taxon>
        <taxon>Ascomycota</taxon>
        <taxon>Pezizomycotina</taxon>
        <taxon>Sordariomycetes</taxon>
        <taxon>Hypocreomycetidae</taxon>
        <taxon>Hypocreales</taxon>
        <taxon>Sarocladiaceae</taxon>
        <taxon>Sarocladium</taxon>
    </lineage>
</organism>
<sequence>MDASPAWDWSSVSKGVPSEDAASPAAAESAAQPDPMTTKDEARETGPDTNSYDDPPTAQTPPRRREFYGSRTCRICLETEEPKFPEPPSSAFGIATESSKPTYVSDDPELGRLLSPCKCKGSQKYVHEGCLNAWRLANPHATRNFWQCPTCKFTYQMRRLRWAAVLSSKITQLFLTMIVSIVAIFILGWIADPILDLWLDPFGTITETVTSVVRDVEAREPVYQSPPSTWDEQFLKGFLSLGIIGFFKTVFILTPWDWLNLRGTGILRGGRRGGGRNRLDNTNYIMVLVGAITFLMAIWRVVKALSARVLKKMSDRVLDVGEDDEDGSDDAAEARKNQ</sequence>
<feature type="transmembrane region" description="Helical" evidence="5">
    <location>
        <begin position="238"/>
        <end position="261"/>
    </location>
</feature>
<dbReference type="Gene3D" id="3.30.40.10">
    <property type="entry name" value="Zinc/RING finger domain, C3HC4 (zinc finger)"/>
    <property type="match status" value="1"/>
</dbReference>
<dbReference type="Proteomes" id="UP001175261">
    <property type="component" value="Unassembled WGS sequence"/>
</dbReference>
<dbReference type="Pfam" id="PF12906">
    <property type="entry name" value="RINGv"/>
    <property type="match status" value="1"/>
</dbReference>
<dbReference type="InterPro" id="IPR011016">
    <property type="entry name" value="Znf_RING-CH"/>
</dbReference>
<feature type="compositionally biased region" description="Basic and acidic residues" evidence="4">
    <location>
        <begin position="37"/>
        <end position="46"/>
    </location>
</feature>
<dbReference type="PANTHER" id="PTHR46347">
    <property type="entry name" value="RING/FYVE/PHD ZINC FINGER SUPERFAMILY PROTEIN"/>
    <property type="match status" value="1"/>
</dbReference>
<dbReference type="EMBL" id="JAPDFR010000008">
    <property type="protein sequence ID" value="KAK0384304.1"/>
    <property type="molecule type" value="Genomic_DNA"/>
</dbReference>
<evidence type="ECO:0000256" key="5">
    <source>
        <dbReference type="SAM" id="Phobius"/>
    </source>
</evidence>
<dbReference type="PANTHER" id="PTHR46347:SF1">
    <property type="entry name" value="RING_FYVE_PHD ZINC FINGER SUPERFAMILY PROTEIN"/>
    <property type="match status" value="1"/>
</dbReference>
<dbReference type="InterPro" id="IPR013083">
    <property type="entry name" value="Znf_RING/FYVE/PHD"/>
</dbReference>
<dbReference type="CDD" id="cd16495">
    <property type="entry name" value="RING_CH-C4HC3_MARCH"/>
    <property type="match status" value="1"/>
</dbReference>
<feature type="domain" description="RING-CH-type" evidence="6">
    <location>
        <begin position="65"/>
        <end position="158"/>
    </location>
</feature>
<evidence type="ECO:0000256" key="3">
    <source>
        <dbReference type="ARBA" id="ARBA00022833"/>
    </source>
</evidence>
<dbReference type="SMART" id="SM00744">
    <property type="entry name" value="RINGv"/>
    <property type="match status" value="1"/>
</dbReference>
<proteinExistence type="predicted"/>
<dbReference type="GO" id="GO:0008270">
    <property type="term" value="F:zinc ion binding"/>
    <property type="evidence" value="ECO:0007669"/>
    <property type="project" value="UniProtKB-KW"/>
</dbReference>
<protein>
    <recommendedName>
        <fullName evidence="6">RING-CH-type domain-containing protein</fullName>
    </recommendedName>
</protein>
<evidence type="ECO:0000256" key="2">
    <source>
        <dbReference type="ARBA" id="ARBA00022771"/>
    </source>
</evidence>
<evidence type="ECO:0000313" key="7">
    <source>
        <dbReference type="EMBL" id="KAK0384304.1"/>
    </source>
</evidence>
<evidence type="ECO:0000256" key="4">
    <source>
        <dbReference type="SAM" id="MobiDB-lite"/>
    </source>
</evidence>
<keyword evidence="1" id="KW-0479">Metal-binding</keyword>
<keyword evidence="8" id="KW-1185">Reference proteome</keyword>
<reference evidence="7" key="1">
    <citation type="submission" date="2022-10" db="EMBL/GenBank/DDBJ databases">
        <title>Determination and structural analysis of whole genome sequence of Sarocladium strictum F4-1.</title>
        <authorList>
            <person name="Hu L."/>
            <person name="Jiang Y."/>
        </authorList>
    </citation>
    <scope>NUCLEOTIDE SEQUENCE</scope>
    <source>
        <strain evidence="7">F4-1</strain>
    </source>
</reference>
<feature type="region of interest" description="Disordered" evidence="4">
    <location>
        <begin position="1"/>
        <end position="64"/>
    </location>
</feature>
<feature type="transmembrane region" description="Helical" evidence="5">
    <location>
        <begin position="282"/>
        <end position="302"/>
    </location>
</feature>
<dbReference type="SUPFAM" id="SSF57850">
    <property type="entry name" value="RING/U-box"/>
    <property type="match status" value="1"/>
</dbReference>
<feature type="transmembrane region" description="Helical" evidence="5">
    <location>
        <begin position="162"/>
        <end position="191"/>
    </location>
</feature>
<name>A0AA39L560_SARSR</name>
<evidence type="ECO:0000259" key="6">
    <source>
        <dbReference type="PROSITE" id="PS51292"/>
    </source>
</evidence>